<dbReference type="Proteomes" id="UP000182427">
    <property type="component" value="Chromosome I"/>
</dbReference>
<feature type="chain" id="PRO_5009242044" description="Lipoprotein" evidence="1">
    <location>
        <begin position="22"/>
        <end position="81"/>
    </location>
</feature>
<protein>
    <recommendedName>
        <fullName evidence="4">Lipoprotein</fullName>
    </recommendedName>
</protein>
<gene>
    <name evidence="2" type="ORF">SAMN05444167_3011</name>
</gene>
<evidence type="ECO:0000313" key="3">
    <source>
        <dbReference type="Proteomes" id="UP000182427"/>
    </source>
</evidence>
<name>A0A1G7N6W0_9BACT</name>
<dbReference type="AlphaFoldDB" id="A0A1G7N6W0"/>
<organism evidence="2 3">
    <name type="scientific">Terriglobus roseus</name>
    <dbReference type="NCBI Taxonomy" id="392734"/>
    <lineage>
        <taxon>Bacteria</taxon>
        <taxon>Pseudomonadati</taxon>
        <taxon>Acidobacteriota</taxon>
        <taxon>Terriglobia</taxon>
        <taxon>Terriglobales</taxon>
        <taxon>Acidobacteriaceae</taxon>
        <taxon>Terriglobus</taxon>
    </lineage>
</organism>
<feature type="signal peptide" evidence="1">
    <location>
        <begin position="1"/>
        <end position="21"/>
    </location>
</feature>
<evidence type="ECO:0000313" key="2">
    <source>
        <dbReference type="EMBL" id="SDF69089.1"/>
    </source>
</evidence>
<proteinExistence type="predicted"/>
<dbReference type="RefSeq" id="WP_156785148.1">
    <property type="nucleotide sequence ID" value="NZ_LT629690.1"/>
</dbReference>
<accession>A0A1G7N6W0</accession>
<dbReference type="EMBL" id="LT629690">
    <property type="protein sequence ID" value="SDF69089.1"/>
    <property type="molecule type" value="Genomic_DNA"/>
</dbReference>
<dbReference type="OrthoDB" id="9915253at2"/>
<sequence>MKTILRRIVPCLLLPLTGCSATSVITGQRFVLVNDPSGISDKIPVGTLAMDTRTGQLCYTISGNAAGAPALPMCTDLAKKN</sequence>
<evidence type="ECO:0000256" key="1">
    <source>
        <dbReference type="SAM" id="SignalP"/>
    </source>
</evidence>
<reference evidence="2 3" key="1">
    <citation type="submission" date="2016-10" db="EMBL/GenBank/DDBJ databases">
        <authorList>
            <person name="de Groot N.N."/>
        </authorList>
    </citation>
    <scope>NUCLEOTIDE SEQUENCE [LARGE SCALE GENOMIC DNA]</scope>
    <source>
        <strain evidence="2 3">GAS232</strain>
    </source>
</reference>
<evidence type="ECO:0008006" key="4">
    <source>
        <dbReference type="Google" id="ProtNLM"/>
    </source>
</evidence>
<keyword evidence="1" id="KW-0732">Signal</keyword>
<keyword evidence="3" id="KW-1185">Reference proteome</keyword>